<proteinExistence type="predicted"/>
<accession>A0ABN7UWC2</accession>
<name>A0ABN7UWC2_GIGMA</name>
<feature type="signal peptide" evidence="1">
    <location>
        <begin position="1"/>
        <end position="24"/>
    </location>
</feature>
<comment type="caution">
    <text evidence="2">The sequence shown here is derived from an EMBL/GenBank/DDBJ whole genome shotgun (WGS) entry which is preliminary data.</text>
</comment>
<protein>
    <submittedName>
        <fullName evidence="2">31357_t:CDS:1</fullName>
    </submittedName>
</protein>
<reference evidence="2 3" key="1">
    <citation type="submission" date="2021-06" db="EMBL/GenBank/DDBJ databases">
        <authorList>
            <person name="Kallberg Y."/>
            <person name="Tangrot J."/>
            <person name="Rosling A."/>
        </authorList>
    </citation>
    <scope>NUCLEOTIDE SEQUENCE [LARGE SCALE GENOMIC DNA]</scope>
    <source>
        <strain evidence="2 3">120-4 pot B 10/14</strain>
    </source>
</reference>
<keyword evidence="1" id="KW-0732">Signal</keyword>
<keyword evidence="3" id="KW-1185">Reference proteome</keyword>
<dbReference type="Proteomes" id="UP000789901">
    <property type="component" value="Unassembled WGS sequence"/>
</dbReference>
<sequence length="128" mass="14293">MDTVVYFILFTMLIILMNENKDFSLELVIPVYGDPIGSTIKTLQLKPLIVESMTIKTFTITKQVLTPTSKNHALGTGFCADFSIRKPNSDVSRDVAGQQQFQYEFVPSRNSINQEDNVANPSASLTPF</sequence>
<organism evidence="2 3">
    <name type="scientific">Gigaspora margarita</name>
    <dbReference type="NCBI Taxonomy" id="4874"/>
    <lineage>
        <taxon>Eukaryota</taxon>
        <taxon>Fungi</taxon>
        <taxon>Fungi incertae sedis</taxon>
        <taxon>Mucoromycota</taxon>
        <taxon>Glomeromycotina</taxon>
        <taxon>Glomeromycetes</taxon>
        <taxon>Diversisporales</taxon>
        <taxon>Gigasporaceae</taxon>
        <taxon>Gigaspora</taxon>
    </lineage>
</organism>
<evidence type="ECO:0000313" key="2">
    <source>
        <dbReference type="EMBL" id="CAG8690087.1"/>
    </source>
</evidence>
<feature type="chain" id="PRO_5046137452" evidence="1">
    <location>
        <begin position="25"/>
        <end position="128"/>
    </location>
</feature>
<gene>
    <name evidence="2" type="ORF">GMARGA_LOCUS11456</name>
</gene>
<evidence type="ECO:0000313" key="3">
    <source>
        <dbReference type="Proteomes" id="UP000789901"/>
    </source>
</evidence>
<dbReference type="EMBL" id="CAJVQB010006707">
    <property type="protein sequence ID" value="CAG8690087.1"/>
    <property type="molecule type" value="Genomic_DNA"/>
</dbReference>
<evidence type="ECO:0000256" key="1">
    <source>
        <dbReference type="SAM" id="SignalP"/>
    </source>
</evidence>